<dbReference type="InterPro" id="IPR018389">
    <property type="entry name" value="DctP_fam"/>
</dbReference>
<dbReference type="EMBL" id="FUYA01000005">
    <property type="protein sequence ID" value="SKA73396.1"/>
    <property type="molecule type" value="Genomic_DNA"/>
</dbReference>
<dbReference type="OrthoDB" id="9794826at2"/>
<dbReference type="Pfam" id="PF03480">
    <property type="entry name" value="DctP"/>
    <property type="match status" value="1"/>
</dbReference>
<name>A0A1T4W800_9BACT</name>
<dbReference type="SUPFAM" id="SSF53850">
    <property type="entry name" value="Periplasmic binding protein-like II"/>
    <property type="match status" value="1"/>
</dbReference>
<dbReference type="AlphaFoldDB" id="A0A1T4W800"/>
<feature type="signal peptide" evidence="2">
    <location>
        <begin position="1"/>
        <end position="23"/>
    </location>
</feature>
<evidence type="ECO:0000256" key="2">
    <source>
        <dbReference type="SAM" id="SignalP"/>
    </source>
</evidence>
<dbReference type="GO" id="GO:0055085">
    <property type="term" value="P:transmembrane transport"/>
    <property type="evidence" value="ECO:0007669"/>
    <property type="project" value="InterPro"/>
</dbReference>
<dbReference type="Proteomes" id="UP000189733">
    <property type="component" value="Unassembled WGS sequence"/>
</dbReference>
<proteinExistence type="predicted"/>
<dbReference type="InterPro" id="IPR038404">
    <property type="entry name" value="TRAP_DctP_sf"/>
</dbReference>
<keyword evidence="1 2" id="KW-0732">Signal</keyword>
<dbReference type="PANTHER" id="PTHR33376">
    <property type="match status" value="1"/>
</dbReference>
<dbReference type="STRING" id="1121442.SAMN02745702_01856"/>
<evidence type="ECO:0000256" key="1">
    <source>
        <dbReference type="ARBA" id="ARBA00022729"/>
    </source>
</evidence>
<reference evidence="3 4" key="1">
    <citation type="submission" date="2017-02" db="EMBL/GenBank/DDBJ databases">
        <authorList>
            <person name="Peterson S.W."/>
        </authorList>
    </citation>
    <scope>NUCLEOTIDE SEQUENCE [LARGE SCALE GENOMIC DNA]</scope>
    <source>
        <strain evidence="3 4">DSM 18034</strain>
    </source>
</reference>
<evidence type="ECO:0000313" key="4">
    <source>
        <dbReference type="Proteomes" id="UP000189733"/>
    </source>
</evidence>
<sequence length="333" mass="36725">MRRFFQCLTLCILTCIFALPAQAVTFKIASNAPEGTAWMNDMRAVADRIAFRTEKRVQIKYFGGGVMGNGNNVLRKIRIGQLQGSMFTFGQLSDVCPDLRLYSLPFIYRNDAEMNAVRKELDPILHKELKSKGFETFHFAAGGAAFIMSDEPMTTLDGLRKKKVWIPQGDTMSYAVMDALGIAPVTLPITDVLTGLQAGLVDIIAAPPLGAIVMQWHTRTKALTKTPITYTFGVLGIAQKAFAKLSPKDQNIVREELNATMRAFDAGTAHDNTEALKVLKSRGMDIVELTPQDVNKIRGITEKVMQDLADKGAFDATLYARIQKKLSAMRGGQ</sequence>
<evidence type="ECO:0000313" key="3">
    <source>
        <dbReference type="EMBL" id="SKA73396.1"/>
    </source>
</evidence>
<protein>
    <submittedName>
        <fullName evidence="3">TRAP-type C4-dicarboxylate transport system, substrate-binding protein</fullName>
    </submittedName>
</protein>
<organism evidence="3 4">
    <name type="scientific">Desulfobaculum bizertense DSM 18034</name>
    <dbReference type="NCBI Taxonomy" id="1121442"/>
    <lineage>
        <taxon>Bacteria</taxon>
        <taxon>Pseudomonadati</taxon>
        <taxon>Thermodesulfobacteriota</taxon>
        <taxon>Desulfovibrionia</taxon>
        <taxon>Desulfovibrionales</taxon>
        <taxon>Desulfovibrionaceae</taxon>
        <taxon>Desulfobaculum</taxon>
    </lineage>
</organism>
<feature type="chain" id="PRO_5013160036" evidence="2">
    <location>
        <begin position="24"/>
        <end position="333"/>
    </location>
</feature>
<dbReference type="RefSeq" id="WP_159445963.1">
    <property type="nucleotide sequence ID" value="NZ_FUYA01000005.1"/>
</dbReference>
<dbReference type="NCBIfam" id="NF037995">
    <property type="entry name" value="TRAP_S1"/>
    <property type="match status" value="1"/>
</dbReference>
<accession>A0A1T4W800</accession>
<keyword evidence="4" id="KW-1185">Reference proteome</keyword>
<dbReference type="Gene3D" id="3.40.190.170">
    <property type="entry name" value="Bacterial extracellular solute-binding protein, family 7"/>
    <property type="match status" value="1"/>
</dbReference>
<gene>
    <name evidence="3" type="ORF">SAMN02745702_01856</name>
</gene>
<dbReference type="PANTHER" id="PTHR33376:SF4">
    <property type="entry name" value="SIALIC ACID-BINDING PERIPLASMIC PROTEIN SIAP"/>
    <property type="match status" value="1"/>
</dbReference>